<evidence type="ECO:0000259" key="5">
    <source>
        <dbReference type="PROSITE" id="PS50931"/>
    </source>
</evidence>
<dbReference type="PANTHER" id="PTHR30537:SF5">
    <property type="entry name" value="HTH-TYPE TRANSCRIPTIONAL ACTIVATOR TTDR-RELATED"/>
    <property type="match status" value="1"/>
</dbReference>
<keyword evidence="3" id="KW-0238">DNA-binding</keyword>
<comment type="similarity">
    <text evidence="1">Belongs to the LysR transcriptional regulatory family.</text>
</comment>
<dbReference type="Gene3D" id="3.40.190.290">
    <property type="match status" value="1"/>
</dbReference>
<evidence type="ECO:0000256" key="4">
    <source>
        <dbReference type="ARBA" id="ARBA00023163"/>
    </source>
</evidence>
<protein>
    <submittedName>
        <fullName evidence="6">LysR family transcriptional regulator</fullName>
    </submittedName>
</protein>
<proteinExistence type="inferred from homology"/>
<keyword evidence="7" id="KW-1185">Reference proteome</keyword>
<dbReference type="CDD" id="cd08422">
    <property type="entry name" value="PBP2_CrgA_like"/>
    <property type="match status" value="1"/>
</dbReference>
<evidence type="ECO:0000256" key="1">
    <source>
        <dbReference type="ARBA" id="ARBA00009437"/>
    </source>
</evidence>
<dbReference type="PROSITE" id="PS50931">
    <property type="entry name" value="HTH_LYSR"/>
    <property type="match status" value="1"/>
</dbReference>
<evidence type="ECO:0000313" key="7">
    <source>
        <dbReference type="Proteomes" id="UP001264156"/>
    </source>
</evidence>
<dbReference type="SUPFAM" id="SSF53850">
    <property type="entry name" value="Periplasmic binding protein-like II"/>
    <property type="match status" value="1"/>
</dbReference>
<evidence type="ECO:0000256" key="3">
    <source>
        <dbReference type="ARBA" id="ARBA00023125"/>
    </source>
</evidence>
<comment type="caution">
    <text evidence="6">The sequence shown here is derived from an EMBL/GenBank/DDBJ whole genome shotgun (WGS) entry which is preliminary data.</text>
</comment>
<dbReference type="SUPFAM" id="SSF46785">
    <property type="entry name" value="Winged helix' DNA-binding domain"/>
    <property type="match status" value="1"/>
</dbReference>
<sequence length="301" mass="33074">MNRLVAMNVFCKVVEHGSFTIAATRLNMSTASVSKNVSALEDHIGTPLLARTTRRIVLTDAGKTYYEKCTRILEDVEEAERTAGQVQTTPRGILKVRAPIAFGAADLGRLITEFTAIFPEVTVEMTLNDKYLDPADEDIDVALYIGATPKHFAAGAQTIATLPRALVAAPTYLKRQGTPKDVRDLASHQCLIYKRGANHNEWRFTRDDLKQTVHVSGPLRSNNSLTLRDATLNGAGIGLLPAYLVAQDLADGRLMSLLPEWQPAERNLYAVYPQPRRSSPKVREFINLLASSLDLGAACSR</sequence>
<keyword evidence="4" id="KW-0804">Transcription</keyword>
<dbReference type="InterPro" id="IPR036388">
    <property type="entry name" value="WH-like_DNA-bd_sf"/>
</dbReference>
<dbReference type="InterPro" id="IPR058163">
    <property type="entry name" value="LysR-type_TF_proteobact-type"/>
</dbReference>
<dbReference type="RefSeq" id="WP_175213672.1">
    <property type="nucleotide sequence ID" value="NZ_JAVKVN010000012.1"/>
</dbReference>
<dbReference type="InterPro" id="IPR036390">
    <property type="entry name" value="WH_DNA-bd_sf"/>
</dbReference>
<dbReference type="PANTHER" id="PTHR30537">
    <property type="entry name" value="HTH-TYPE TRANSCRIPTIONAL REGULATOR"/>
    <property type="match status" value="1"/>
</dbReference>
<dbReference type="Pfam" id="PF03466">
    <property type="entry name" value="LysR_substrate"/>
    <property type="match status" value="1"/>
</dbReference>
<organism evidence="6 7">
    <name type="scientific">Achromobacter aegrifaciens</name>
    <dbReference type="NCBI Taxonomy" id="1287736"/>
    <lineage>
        <taxon>Bacteria</taxon>
        <taxon>Pseudomonadati</taxon>
        <taxon>Pseudomonadota</taxon>
        <taxon>Betaproteobacteria</taxon>
        <taxon>Burkholderiales</taxon>
        <taxon>Alcaligenaceae</taxon>
        <taxon>Achromobacter</taxon>
    </lineage>
</organism>
<evidence type="ECO:0000256" key="2">
    <source>
        <dbReference type="ARBA" id="ARBA00023015"/>
    </source>
</evidence>
<gene>
    <name evidence="6" type="ORF">RIU57_26495</name>
</gene>
<name>A0ABU2DKP6_ACHAE</name>
<dbReference type="Gene3D" id="1.10.10.10">
    <property type="entry name" value="Winged helix-like DNA-binding domain superfamily/Winged helix DNA-binding domain"/>
    <property type="match status" value="1"/>
</dbReference>
<evidence type="ECO:0000313" key="6">
    <source>
        <dbReference type="EMBL" id="MDR7948698.1"/>
    </source>
</evidence>
<dbReference type="Pfam" id="PF00126">
    <property type="entry name" value="HTH_1"/>
    <property type="match status" value="1"/>
</dbReference>
<feature type="domain" description="HTH lysR-type" evidence="5">
    <location>
        <begin position="1"/>
        <end position="59"/>
    </location>
</feature>
<dbReference type="InterPro" id="IPR005119">
    <property type="entry name" value="LysR_subst-bd"/>
</dbReference>
<accession>A0ABU2DKP6</accession>
<dbReference type="InterPro" id="IPR000847">
    <property type="entry name" value="LysR_HTH_N"/>
</dbReference>
<dbReference type="Proteomes" id="UP001264156">
    <property type="component" value="Unassembled WGS sequence"/>
</dbReference>
<keyword evidence="2" id="KW-0805">Transcription regulation</keyword>
<dbReference type="EMBL" id="JAVKVN010000012">
    <property type="protein sequence ID" value="MDR7948698.1"/>
    <property type="molecule type" value="Genomic_DNA"/>
</dbReference>
<reference evidence="7" key="1">
    <citation type="submission" date="2023-07" db="EMBL/GenBank/DDBJ databases">
        <title>Glyphosate-induced phosphonatase operons in soil bacteria of genus Achromobacter.</title>
        <authorList>
            <person name="Epiktetov D.O."/>
            <person name="Sviridov A.V."/>
            <person name="Tarlachkov S.V."/>
            <person name="Shushkova T.V."/>
            <person name="Toropygin I.Y."/>
            <person name="Leontievsky A."/>
        </authorList>
    </citation>
    <scope>NUCLEOTIDE SEQUENCE [LARGE SCALE GENOMIC DNA]</scope>
    <source>
        <strain evidence="7">Kg 16</strain>
    </source>
</reference>